<evidence type="ECO:0000313" key="2">
    <source>
        <dbReference type="Proteomes" id="UP000886667"/>
    </source>
</evidence>
<comment type="caution">
    <text evidence="1">The sequence shown here is derived from an EMBL/GenBank/DDBJ whole genome shotgun (WGS) entry which is preliminary data.</text>
</comment>
<dbReference type="Proteomes" id="UP000886667">
    <property type="component" value="Unassembled WGS sequence"/>
</dbReference>
<protein>
    <submittedName>
        <fullName evidence="1">Uncharacterized protein</fullName>
    </submittedName>
</protein>
<dbReference type="AlphaFoldDB" id="A0A9E4N4H2"/>
<gene>
    <name evidence="1" type="ORF">JAZ07_05880</name>
</gene>
<proteinExistence type="predicted"/>
<name>A0A9E4N4H2_9GAMM</name>
<dbReference type="EMBL" id="JAEPCM010000186">
    <property type="protein sequence ID" value="MCG7945863.1"/>
    <property type="molecule type" value="Genomic_DNA"/>
</dbReference>
<accession>A0A9E4N4H2</accession>
<sequence>MSLYDQIARGFNPLQGLENQARIRLEGEQLRQRMKQDAAAQALAERRVDLQEQTLAQRLAGAATYGKSPVYGTDEKGNIVIYQLSDQGDVKPVQLPPGHSPVKPLTRIDYGGGNLLVNPYTGAPQKNIPKTLSPDQTPGYKAEVTTAQEGAKRKVQLKSKFPKAKTALGKFSDKVSLVKENLNRARTMTNALTAGYGAVLKDWPSSAANALANVLKTIKANIGFNELQEMRDNSPTGGALGQVSEKENELLQSVLGSLEQKQSPSELLLVYDQIEQSLDGSLGRMEEAFNADYGDFQSSNSGGKGNKIEEAPQAAVDYLRQNPQFKAQFIQKYRYLPEGL</sequence>
<organism evidence="1 2">
    <name type="scientific">Candidatus Thiodiazotropha taylori</name>
    <dbReference type="NCBI Taxonomy" id="2792791"/>
    <lineage>
        <taxon>Bacteria</taxon>
        <taxon>Pseudomonadati</taxon>
        <taxon>Pseudomonadota</taxon>
        <taxon>Gammaproteobacteria</taxon>
        <taxon>Chromatiales</taxon>
        <taxon>Sedimenticolaceae</taxon>
        <taxon>Candidatus Thiodiazotropha</taxon>
    </lineage>
</organism>
<evidence type="ECO:0000313" key="1">
    <source>
        <dbReference type="EMBL" id="MCG7945863.1"/>
    </source>
</evidence>
<reference evidence="1" key="1">
    <citation type="journal article" date="2021" name="Proc. Natl. Acad. Sci. U.S.A.">
        <title>Global biogeography of chemosynthetic symbionts reveals both localized and globally distributed symbiont groups. .</title>
        <authorList>
            <person name="Osvatic J.T."/>
            <person name="Wilkins L.G.E."/>
            <person name="Leibrecht L."/>
            <person name="Leray M."/>
            <person name="Zauner S."/>
            <person name="Polzin J."/>
            <person name="Camacho Y."/>
            <person name="Gros O."/>
            <person name="van Gils J.A."/>
            <person name="Eisen J.A."/>
            <person name="Petersen J.M."/>
            <person name="Yuen B."/>
        </authorList>
    </citation>
    <scope>NUCLEOTIDE SEQUENCE</scope>
    <source>
        <strain evidence="1">MAGclacostrist064TRANS</strain>
    </source>
</reference>